<feature type="compositionally biased region" description="Low complexity" evidence="1">
    <location>
        <begin position="71"/>
        <end position="85"/>
    </location>
</feature>
<proteinExistence type="predicted"/>
<reference evidence="2" key="1">
    <citation type="submission" date="2019-08" db="EMBL/GenBank/DDBJ databases">
        <authorList>
            <consortium name="PulseNet: The National Subtyping Network for Foodborne Disease Surveillance"/>
            <person name="Tarr C.L."/>
            <person name="Trees E."/>
            <person name="Katz L.S."/>
            <person name="Carleton-Romer H.A."/>
            <person name="Stroika S."/>
            <person name="Kucerova Z."/>
            <person name="Roache K.F."/>
            <person name="Sabol A.L."/>
            <person name="Besser J."/>
            <person name="Gerner-Smidt P."/>
        </authorList>
    </citation>
    <scope>NUCLEOTIDE SEQUENCE</scope>
    <source>
        <strain evidence="2">PNUSAC011415</strain>
    </source>
</reference>
<feature type="region of interest" description="Disordered" evidence="1">
    <location>
        <begin position="25"/>
        <end position="86"/>
    </location>
</feature>
<protein>
    <recommendedName>
        <fullName evidence="3">Autotransporter outer membrane beta-barrel domain-containing protein</fullName>
    </recommendedName>
</protein>
<dbReference type="AlphaFoldDB" id="A0A6C7QFC4"/>
<evidence type="ECO:0000313" key="2">
    <source>
        <dbReference type="EMBL" id="ECQ4876741.1"/>
    </source>
</evidence>
<gene>
    <name evidence="2" type="ORF">F0H96_08930</name>
</gene>
<evidence type="ECO:0008006" key="3">
    <source>
        <dbReference type="Google" id="ProtNLM"/>
    </source>
</evidence>
<name>A0A6C7QFC4_CAMJU</name>
<feature type="compositionally biased region" description="Low complexity" evidence="1">
    <location>
        <begin position="25"/>
        <end position="51"/>
    </location>
</feature>
<sequence length="133" mass="13150">GNIGGKIESTGSADMVISNSNGGTISGGISSSGSGSTSISNSQGSTINNGITVSGSAQVEISNQGSVGKDSNGNTVTNNSSGSVGIKDWLVSTDKNTGKLNTVVIGGSGKDNVKVENITVDQSNVDLEELNDI</sequence>
<organism evidence="2">
    <name type="scientific">Campylobacter jejuni</name>
    <dbReference type="NCBI Taxonomy" id="197"/>
    <lineage>
        <taxon>Bacteria</taxon>
        <taxon>Pseudomonadati</taxon>
        <taxon>Campylobacterota</taxon>
        <taxon>Epsilonproteobacteria</taxon>
        <taxon>Campylobacterales</taxon>
        <taxon>Campylobacteraceae</taxon>
        <taxon>Campylobacter</taxon>
    </lineage>
</organism>
<dbReference type="EMBL" id="AAKBBD010000045">
    <property type="protein sequence ID" value="ECQ4876741.1"/>
    <property type="molecule type" value="Genomic_DNA"/>
</dbReference>
<feature type="compositionally biased region" description="Polar residues" evidence="1">
    <location>
        <begin position="52"/>
        <end position="66"/>
    </location>
</feature>
<comment type="caution">
    <text evidence="2">The sequence shown here is derived from an EMBL/GenBank/DDBJ whole genome shotgun (WGS) entry which is preliminary data.</text>
</comment>
<feature type="non-terminal residue" evidence="2">
    <location>
        <position position="133"/>
    </location>
</feature>
<evidence type="ECO:0000256" key="1">
    <source>
        <dbReference type="SAM" id="MobiDB-lite"/>
    </source>
</evidence>
<accession>A0A6C7QFC4</accession>
<feature type="non-terminal residue" evidence="2">
    <location>
        <position position="1"/>
    </location>
</feature>